<dbReference type="Gene3D" id="1.10.287.470">
    <property type="entry name" value="Helix hairpin bin"/>
    <property type="match status" value="1"/>
</dbReference>
<dbReference type="Gene3D" id="2.40.50.100">
    <property type="match status" value="1"/>
</dbReference>
<keyword evidence="2" id="KW-0175">Coiled coil</keyword>
<evidence type="ECO:0000313" key="6">
    <source>
        <dbReference type="EMBL" id="QCZ93907.1"/>
    </source>
</evidence>
<dbReference type="PANTHER" id="PTHR30469">
    <property type="entry name" value="MULTIDRUG RESISTANCE PROTEIN MDTA"/>
    <property type="match status" value="1"/>
</dbReference>
<evidence type="ECO:0000256" key="4">
    <source>
        <dbReference type="SAM" id="SignalP"/>
    </source>
</evidence>
<protein>
    <submittedName>
        <fullName evidence="6">Efflux RND transporter periplasmic adaptor subunit</fullName>
    </submittedName>
</protein>
<keyword evidence="7" id="KW-1185">Reference proteome</keyword>
<dbReference type="KEGG" id="salk:FBQ74_10605"/>
<dbReference type="InterPro" id="IPR058625">
    <property type="entry name" value="MdtA-like_BSH"/>
</dbReference>
<feature type="compositionally biased region" description="Low complexity" evidence="3">
    <location>
        <begin position="403"/>
        <end position="421"/>
    </location>
</feature>
<dbReference type="OrthoDB" id="9781888at2"/>
<dbReference type="AlphaFoldDB" id="A0A5B7YDV5"/>
<feature type="signal peptide" evidence="4">
    <location>
        <begin position="1"/>
        <end position="23"/>
    </location>
</feature>
<dbReference type="PANTHER" id="PTHR30469:SF15">
    <property type="entry name" value="HLYD FAMILY OF SECRETION PROTEINS"/>
    <property type="match status" value="1"/>
</dbReference>
<reference evidence="6 7" key="1">
    <citation type="submission" date="2019-04" db="EMBL/GenBank/DDBJ databases">
        <title>Salinimonas iocasae sp. nov., a halophilic bacterium isolated from the outer tube casing of tubeworms in Okinawa Trough.</title>
        <authorList>
            <person name="Zhang H."/>
            <person name="Wang H."/>
            <person name="Li C."/>
        </authorList>
    </citation>
    <scope>NUCLEOTIDE SEQUENCE [LARGE SCALE GENOMIC DNA]</scope>
    <source>
        <strain evidence="6 7">KX18D6</strain>
    </source>
</reference>
<evidence type="ECO:0000313" key="7">
    <source>
        <dbReference type="Proteomes" id="UP000304912"/>
    </source>
</evidence>
<proteinExistence type="inferred from homology"/>
<dbReference type="Gene3D" id="2.40.420.20">
    <property type="match status" value="1"/>
</dbReference>
<feature type="coiled-coil region" evidence="2">
    <location>
        <begin position="107"/>
        <end position="134"/>
    </location>
</feature>
<dbReference type="InterPro" id="IPR006143">
    <property type="entry name" value="RND_pump_MFP"/>
</dbReference>
<organism evidence="6 7">
    <name type="scientific">Salinimonas iocasae</name>
    <dbReference type="NCBI Taxonomy" id="2572577"/>
    <lineage>
        <taxon>Bacteria</taxon>
        <taxon>Pseudomonadati</taxon>
        <taxon>Pseudomonadota</taxon>
        <taxon>Gammaproteobacteria</taxon>
        <taxon>Alteromonadales</taxon>
        <taxon>Alteromonadaceae</taxon>
        <taxon>Alteromonas/Salinimonas group</taxon>
        <taxon>Salinimonas</taxon>
    </lineage>
</organism>
<dbReference type="GO" id="GO:0015562">
    <property type="term" value="F:efflux transmembrane transporter activity"/>
    <property type="evidence" value="ECO:0007669"/>
    <property type="project" value="TreeGrafter"/>
</dbReference>
<dbReference type="Pfam" id="PF25917">
    <property type="entry name" value="BSH_RND"/>
    <property type="match status" value="1"/>
</dbReference>
<keyword evidence="4" id="KW-0732">Signal</keyword>
<name>A0A5B7YDV5_9ALTE</name>
<dbReference type="SUPFAM" id="SSF111369">
    <property type="entry name" value="HlyD-like secretion proteins"/>
    <property type="match status" value="1"/>
</dbReference>
<sequence length="421" mass="45726">MFRKSHKISFLIGLVVVAVTAIAVTTVYSTQPVAEKDGATKSSAMPVKVMTATSSQHTPRITAMGEVVPARDVMLRPRVSGEITAISKRFVPGSIVEEGQWLVKLDQKDYQLALERAQADLSRAQALLDIEMGEQEVARNDLATLERDVPQKNRALILREPQLKQVRAEFEQAEVAVREARLALARTVIKMPFTGQVISQDVNLGSQVSPADTIANVVGTKTYWIEAALPSSKLQWLATADSSAAGNQTGADPMARATIANESAWGKDVTRKGRIKEVITTLDEQTRMATVLIEVDDPLLIQRDNNEAGTFAPVIAGSYVRVSLPARTLSNVVRLPISYVRNNNTVWVAQSNSLKIKDVSVAYRDEQYAYINQGIAPGDKVITTNLAVVRDGVPVNVTGEITQQQSDNAQSSAADQVVSHG</sequence>
<gene>
    <name evidence="6" type="ORF">FBQ74_10605</name>
</gene>
<feature type="chain" id="PRO_5022912787" evidence="4">
    <location>
        <begin position="24"/>
        <end position="421"/>
    </location>
</feature>
<dbReference type="GO" id="GO:1990281">
    <property type="term" value="C:efflux pump complex"/>
    <property type="evidence" value="ECO:0007669"/>
    <property type="project" value="TreeGrafter"/>
</dbReference>
<evidence type="ECO:0000256" key="3">
    <source>
        <dbReference type="SAM" id="MobiDB-lite"/>
    </source>
</evidence>
<dbReference type="NCBIfam" id="TIGR01730">
    <property type="entry name" value="RND_mfp"/>
    <property type="match status" value="1"/>
</dbReference>
<dbReference type="EMBL" id="CP039852">
    <property type="protein sequence ID" value="QCZ93907.1"/>
    <property type="molecule type" value="Genomic_DNA"/>
</dbReference>
<feature type="region of interest" description="Disordered" evidence="3">
    <location>
        <begin position="401"/>
        <end position="421"/>
    </location>
</feature>
<evidence type="ECO:0000259" key="5">
    <source>
        <dbReference type="Pfam" id="PF25917"/>
    </source>
</evidence>
<evidence type="ECO:0000256" key="1">
    <source>
        <dbReference type="ARBA" id="ARBA00009477"/>
    </source>
</evidence>
<feature type="domain" description="Multidrug resistance protein MdtA-like barrel-sandwich hybrid" evidence="5">
    <location>
        <begin position="72"/>
        <end position="218"/>
    </location>
</feature>
<accession>A0A5B7YDV5</accession>
<evidence type="ECO:0000256" key="2">
    <source>
        <dbReference type="SAM" id="Coils"/>
    </source>
</evidence>
<comment type="similarity">
    <text evidence="1">Belongs to the membrane fusion protein (MFP) (TC 8.A.1) family.</text>
</comment>
<dbReference type="RefSeq" id="WP_139756649.1">
    <property type="nucleotide sequence ID" value="NZ_CP039852.1"/>
</dbReference>
<dbReference type="Proteomes" id="UP000304912">
    <property type="component" value="Chromosome"/>
</dbReference>
<dbReference type="Gene3D" id="2.40.30.170">
    <property type="match status" value="1"/>
</dbReference>